<protein>
    <submittedName>
        <fullName evidence="1">Uncharacterized protein</fullName>
    </submittedName>
</protein>
<dbReference type="EMBL" id="CAJOBD010028377">
    <property type="protein sequence ID" value="CAF4275013.1"/>
    <property type="molecule type" value="Genomic_DNA"/>
</dbReference>
<dbReference type="Proteomes" id="UP000663836">
    <property type="component" value="Unassembled WGS sequence"/>
</dbReference>
<feature type="non-terminal residue" evidence="1">
    <location>
        <position position="1"/>
    </location>
</feature>
<reference evidence="1" key="1">
    <citation type="submission" date="2021-02" db="EMBL/GenBank/DDBJ databases">
        <authorList>
            <person name="Nowell W R."/>
        </authorList>
    </citation>
    <scope>NUCLEOTIDE SEQUENCE</scope>
</reference>
<comment type="caution">
    <text evidence="1">The sequence shown here is derived from an EMBL/GenBank/DDBJ whole genome shotgun (WGS) entry which is preliminary data.</text>
</comment>
<gene>
    <name evidence="1" type="ORF">JBS370_LOCUS39566</name>
</gene>
<evidence type="ECO:0000313" key="1">
    <source>
        <dbReference type="EMBL" id="CAF4275013.1"/>
    </source>
</evidence>
<accession>A0A820G5T4</accession>
<evidence type="ECO:0000313" key="2">
    <source>
        <dbReference type="Proteomes" id="UP000663836"/>
    </source>
</evidence>
<dbReference type="AlphaFoldDB" id="A0A820G5T4"/>
<name>A0A820G5T4_9BILA</name>
<sequence>MAHTALDDEEIKEYFDTPDELDQKIKTLADFIRNAKYFIAYTGA</sequence>
<organism evidence="1 2">
    <name type="scientific">Rotaria sordida</name>
    <dbReference type="NCBI Taxonomy" id="392033"/>
    <lineage>
        <taxon>Eukaryota</taxon>
        <taxon>Metazoa</taxon>
        <taxon>Spiralia</taxon>
        <taxon>Gnathifera</taxon>
        <taxon>Rotifera</taxon>
        <taxon>Eurotatoria</taxon>
        <taxon>Bdelloidea</taxon>
        <taxon>Philodinida</taxon>
        <taxon>Philodinidae</taxon>
        <taxon>Rotaria</taxon>
    </lineage>
</organism>
<proteinExistence type="predicted"/>